<proteinExistence type="inferred from homology"/>
<dbReference type="GO" id="GO:0019843">
    <property type="term" value="F:rRNA binding"/>
    <property type="evidence" value="ECO:0007669"/>
    <property type="project" value="UniProtKB-UniRule"/>
</dbReference>
<dbReference type="SUPFAM" id="SSF54189">
    <property type="entry name" value="Ribosomal proteins S24e, L23 and L15e"/>
    <property type="match status" value="1"/>
</dbReference>
<evidence type="ECO:0000256" key="4">
    <source>
        <dbReference type="HAMAP-Rule" id="MF_01369"/>
    </source>
</evidence>
<dbReference type="NCBIfam" id="NF004363">
    <property type="entry name" value="PRK05738.2-4"/>
    <property type="match status" value="1"/>
</dbReference>
<dbReference type="EMBL" id="PCRK01000182">
    <property type="protein sequence ID" value="PIP18661.1"/>
    <property type="molecule type" value="Genomic_DNA"/>
</dbReference>
<comment type="caution">
    <text evidence="5">The sequence shown here is derived from an EMBL/GenBank/DDBJ whole genome shotgun (WGS) entry which is preliminary data.</text>
</comment>
<evidence type="ECO:0000313" key="5">
    <source>
        <dbReference type="EMBL" id="PIP18661.1"/>
    </source>
</evidence>
<dbReference type="PANTHER" id="PTHR11620">
    <property type="entry name" value="60S RIBOSOMAL PROTEIN L23A"/>
    <property type="match status" value="1"/>
</dbReference>
<gene>
    <name evidence="4" type="primary">rplW</name>
    <name evidence="5" type="ORF">COX41_07120</name>
</gene>
<evidence type="ECO:0000256" key="3">
    <source>
        <dbReference type="ARBA" id="ARBA00023274"/>
    </source>
</evidence>
<accession>A0A2G9YJG1</accession>
<keyword evidence="2 4" id="KW-0689">Ribosomal protein</keyword>
<evidence type="ECO:0000313" key="6">
    <source>
        <dbReference type="Proteomes" id="UP000231292"/>
    </source>
</evidence>
<dbReference type="InterPro" id="IPR012677">
    <property type="entry name" value="Nucleotide-bd_a/b_plait_sf"/>
</dbReference>
<keyword evidence="4" id="KW-0694">RNA-binding</keyword>
<keyword evidence="4" id="KW-0699">rRNA-binding</keyword>
<organism evidence="5 6">
    <name type="scientific">Candidatus Sherwoodlollariibacterium unditelluris</name>
    <dbReference type="NCBI Taxonomy" id="1974757"/>
    <lineage>
        <taxon>Bacteria</taxon>
        <taxon>Pseudomonadati</taxon>
        <taxon>Candidatus Omnitrophota</taxon>
        <taxon>Candidatus Sherwoodlollariibacterium</taxon>
    </lineage>
</organism>
<protein>
    <recommendedName>
        <fullName evidence="4">Large ribosomal subunit protein uL23</fullName>
    </recommendedName>
</protein>
<comment type="subunit">
    <text evidence="4">Part of the 50S ribosomal subunit. Contacts protein L29, and trigger factor when it is bound to the ribosome.</text>
</comment>
<dbReference type="Gene3D" id="3.30.70.330">
    <property type="match status" value="1"/>
</dbReference>
<dbReference type="AlphaFoldDB" id="A0A2G9YJG1"/>
<dbReference type="GO" id="GO:1990904">
    <property type="term" value="C:ribonucleoprotein complex"/>
    <property type="evidence" value="ECO:0007669"/>
    <property type="project" value="UniProtKB-KW"/>
</dbReference>
<evidence type="ECO:0000256" key="2">
    <source>
        <dbReference type="ARBA" id="ARBA00022980"/>
    </source>
</evidence>
<reference evidence="5 6" key="1">
    <citation type="submission" date="2017-09" db="EMBL/GenBank/DDBJ databases">
        <title>Depth-based differentiation of microbial function through sediment-hosted aquifers and enrichment of novel symbionts in the deep terrestrial subsurface.</title>
        <authorList>
            <person name="Probst A.J."/>
            <person name="Ladd B."/>
            <person name="Jarett J.K."/>
            <person name="Geller-Mcgrath D.E."/>
            <person name="Sieber C.M."/>
            <person name="Emerson J.B."/>
            <person name="Anantharaman K."/>
            <person name="Thomas B.C."/>
            <person name="Malmstrom R."/>
            <person name="Stieglmeier M."/>
            <person name="Klingl A."/>
            <person name="Woyke T."/>
            <person name="Ryan C.M."/>
            <person name="Banfield J.F."/>
        </authorList>
    </citation>
    <scope>NUCLEOTIDE SEQUENCE [LARGE SCALE GENOMIC DNA]</scope>
    <source>
        <strain evidence="5">CG23_combo_of_CG06-09_8_20_14_all_41_10</strain>
    </source>
</reference>
<sequence length="95" mass="10900">MNYSQDIIKALIRTEKSTRYEPNGKYLFLISPEANKIQVKRAVEQIYKVKVKDVNTLISPGKLKRVRYHLGRTPELKKAIVTLKEGQKISEATPS</sequence>
<dbReference type="GO" id="GO:0003735">
    <property type="term" value="F:structural constituent of ribosome"/>
    <property type="evidence" value="ECO:0007669"/>
    <property type="project" value="InterPro"/>
</dbReference>
<comment type="similarity">
    <text evidence="1 4">Belongs to the universal ribosomal protein uL23 family.</text>
</comment>
<keyword evidence="3 4" id="KW-0687">Ribonucleoprotein</keyword>
<dbReference type="GO" id="GO:0005840">
    <property type="term" value="C:ribosome"/>
    <property type="evidence" value="ECO:0007669"/>
    <property type="project" value="UniProtKB-KW"/>
</dbReference>
<comment type="function">
    <text evidence="4">One of the early assembly proteins it binds 23S rRNA. One of the proteins that surrounds the polypeptide exit tunnel on the outside of the ribosome. Forms the main docking site for trigger factor binding to the ribosome.</text>
</comment>
<dbReference type="HAMAP" id="MF_01369_B">
    <property type="entry name" value="Ribosomal_uL23_B"/>
    <property type="match status" value="1"/>
</dbReference>
<name>A0A2G9YJG1_9BACT</name>
<dbReference type="GO" id="GO:0006412">
    <property type="term" value="P:translation"/>
    <property type="evidence" value="ECO:0007669"/>
    <property type="project" value="UniProtKB-UniRule"/>
</dbReference>
<dbReference type="InterPro" id="IPR012678">
    <property type="entry name" value="Ribosomal_uL23/eL15/eS24_sf"/>
</dbReference>
<evidence type="ECO:0000256" key="1">
    <source>
        <dbReference type="ARBA" id="ARBA00006700"/>
    </source>
</evidence>
<dbReference type="Proteomes" id="UP000231292">
    <property type="component" value="Unassembled WGS sequence"/>
</dbReference>
<dbReference type="InterPro" id="IPR013025">
    <property type="entry name" value="Ribosomal_uL23-like"/>
</dbReference>
<dbReference type="Pfam" id="PF00276">
    <property type="entry name" value="Ribosomal_L23"/>
    <property type="match status" value="1"/>
</dbReference>